<feature type="transmembrane region" description="Helical" evidence="1">
    <location>
        <begin position="20"/>
        <end position="43"/>
    </location>
</feature>
<evidence type="ECO:0000313" key="2">
    <source>
        <dbReference type="EMBL" id="SNX48128.1"/>
    </source>
</evidence>
<name>A0A240EHE9_9VIBR</name>
<evidence type="ECO:0000256" key="1">
    <source>
        <dbReference type="SAM" id="Phobius"/>
    </source>
</evidence>
<keyword evidence="1" id="KW-0812">Transmembrane</keyword>
<dbReference type="RefSeq" id="WP_167385806.1">
    <property type="nucleotide sequence ID" value="NZ_JBHSII010000011.1"/>
</dbReference>
<keyword evidence="3" id="KW-1185">Reference proteome</keyword>
<protein>
    <submittedName>
        <fullName evidence="2">Uncharacterized protein</fullName>
    </submittedName>
</protein>
<keyword evidence="1" id="KW-1133">Transmembrane helix</keyword>
<evidence type="ECO:0000313" key="3">
    <source>
        <dbReference type="Proteomes" id="UP000219336"/>
    </source>
</evidence>
<dbReference type="Proteomes" id="UP000219336">
    <property type="component" value="Unassembled WGS sequence"/>
</dbReference>
<sequence>MEKIINTIGLCIIASKYAIVLLMAGITFSTGVLATELILYSGLENSE</sequence>
<gene>
    <name evidence="2" type="ORF">VTH8203_01746</name>
</gene>
<accession>A0A240EHE9</accession>
<dbReference type="AlphaFoldDB" id="A0A240EHE9"/>
<dbReference type="EMBL" id="OANU01000022">
    <property type="protein sequence ID" value="SNX48128.1"/>
    <property type="molecule type" value="Genomic_DNA"/>
</dbReference>
<reference evidence="3" key="1">
    <citation type="submission" date="2016-06" db="EMBL/GenBank/DDBJ databases">
        <authorList>
            <person name="Rodrigo-Torres L."/>
            <person name="Arahal R.D."/>
            <person name="Lucena T."/>
        </authorList>
    </citation>
    <scope>NUCLEOTIDE SEQUENCE [LARGE SCALE GENOMIC DNA]</scope>
    <source>
        <strain evidence="3">CECT8203</strain>
    </source>
</reference>
<keyword evidence="1" id="KW-0472">Membrane</keyword>
<organism evidence="2 3">
    <name type="scientific">Vibrio thalassae</name>
    <dbReference type="NCBI Taxonomy" id="1243014"/>
    <lineage>
        <taxon>Bacteria</taxon>
        <taxon>Pseudomonadati</taxon>
        <taxon>Pseudomonadota</taxon>
        <taxon>Gammaproteobacteria</taxon>
        <taxon>Vibrionales</taxon>
        <taxon>Vibrionaceae</taxon>
        <taxon>Vibrio</taxon>
    </lineage>
</organism>
<proteinExistence type="predicted"/>